<dbReference type="OrthoDB" id="130430at2157"/>
<dbReference type="EMBL" id="CP003117">
    <property type="protein sequence ID" value="AET65208.1"/>
    <property type="molecule type" value="Genomic_DNA"/>
</dbReference>
<organism evidence="1 2">
    <name type="scientific">Methanothrix harundinacea (strain 6Ac)</name>
    <name type="common">Methanosaeta harundinacea</name>
    <dbReference type="NCBI Taxonomy" id="1110509"/>
    <lineage>
        <taxon>Archaea</taxon>
        <taxon>Methanobacteriati</taxon>
        <taxon>Methanobacteriota</taxon>
        <taxon>Stenosarchaea group</taxon>
        <taxon>Methanomicrobia</taxon>
        <taxon>Methanotrichales</taxon>
        <taxon>Methanotrichaceae</taxon>
        <taxon>Methanothrix</taxon>
    </lineage>
</organism>
<dbReference type="Proteomes" id="UP000005877">
    <property type="component" value="Chromosome"/>
</dbReference>
<keyword evidence="2" id="KW-1185">Reference proteome</keyword>
<name>G7WPK7_METH6</name>
<evidence type="ECO:0000313" key="2">
    <source>
        <dbReference type="Proteomes" id="UP000005877"/>
    </source>
</evidence>
<dbReference type="KEGG" id="mhi:Mhar_1851"/>
<dbReference type="GeneID" id="12511023"/>
<sequence>MFLATTILAGLCLAQTSTSGMTDEKQASLQQFKEHMAKVKSMNFTWLNGTSPEDGMARGDLGGGDILAFIEALEEDGFTVQLGELKTQNVFDLVNEGIVFSCNGNNAGAFYKAYVLPRAPGQIAPNPFEDKMNLSIGYRLGPDEAIVYIGKTPPSCTYFSYQTFQYFHYYPIEGKFKKIFGNVGDTINLLTANISRESEGSPFDEAIMMVSTADRGVDERVKAAAISAGYDPEIFNTEILPSSILRMGLDAYSDAFIFLQRMTYFQNETSGADYLKETPGVVLRITPNQSVEPDPFPMPELRVRGNGDATELDLMPALFELRAAILEKYGEENAAELVTGVWITEGYDAMQRGMDVIGVTRDTTYLNTTPFVLGDDPDQFLIIYGVNHAATGKATYSNLGIYGAKLDNGVASVNNRRFEGTAVEYIPDNPAAKYLYVWKMARDCNGEVNCTEVPKGPGSYGIGLNETAFVAFRAYVENGTNVGPSYSEIAYDRVIKFG</sequence>
<protein>
    <submittedName>
        <fullName evidence="1">Uncharacterized protein</fullName>
    </submittedName>
</protein>
<proteinExistence type="predicted"/>
<dbReference type="AlphaFoldDB" id="G7WPK7"/>
<dbReference type="HOGENOM" id="CLU_030249_0_0_2"/>
<accession>G7WPK7</accession>
<dbReference type="STRING" id="1110509.Mhar_1851"/>
<gene>
    <name evidence="1" type="ordered locus">Mhar_1851</name>
</gene>
<evidence type="ECO:0000313" key="1">
    <source>
        <dbReference type="EMBL" id="AET65208.1"/>
    </source>
</evidence>
<dbReference type="PATRIC" id="fig|1110509.7.peg.2051"/>
<dbReference type="RefSeq" id="WP_014587387.1">
    <property type="nucleotide sequence ID" value="NC_017527.1"/>
</dbReference>
<reference evidence="1 2" key="1">
    <citation type="journal article" date="2012" name="PLoS ONE">
        <title>The genome characteristics and predicted function of methyl-group oxidation pathway in the obligate aceticlastic methanogens, Methanosaeta spp.</title>
        <authorList>
            <person name="Zhu J."/>
            <person name="Zheng H."/>
            <person name="Ai G."/>
            <person name="Zhang G."/>
            <person name="Liu D."/>
            <person name="Liu X."/>
            <person name="Dong X."/>
        </authorList>
    </citation>
    <scope>NUCLEOTIDE SEQUENCE [LARGE SCALE GENOMIC DNA]</scope>
    <source>
        <strain evidence="1 2">6Ac</strain>
    </source>
</reference>